<name>A0A401RDY9_CHIPU</name>
<gene>
    <name evidence="1" type="ORF">chiPu_0022413</name>
</gene>
<comment type="caution">
    <text evidence="1">The sequence shown here is derived from an EMBL/GenBank/DDBJ whole genome shotgun (WGS) entry which is preliminary data.</text>
</comment>
<protein>
    <submittedName>
        <fullName evidence="1">Uncharacterized protein</fullName>
    </submittedName>
</protein>
<organism evidence="1 2">
    <name type="scientific">Chiloscyllium punctatum</name>
    <name type="common">Brownbanded bambooshark</name>
    <name type="synonym">Hemiscyllium punctatum</name>
    <dbReference type="NCBI Taxonomy" id="137246"/>
    <lineage>
        <taxon>Eukaryota</taxon>
        <taxon>Metazoa</taxon>
        <taxon>Chordata</taxon>
        <taxon>Craniata</taxon>
        <taxon>Vertebrata</taxon>
        <taxon>Chondrichthyes</taxon>
        <taxon>Elasmobranchii</taxon>
        <taxon>Galeomorphii</taxon>
        <taxon>Galeoidea</taxon>
        <taxon>Orectolobiformes</taxon>
        <taxon>Hemiscylliidae</taxon>
        <taxon>Chiloscyllium</taxon>
    </lineage>
</organism>
<dbReference type="PANTHER" id="PTHR45737:SF6">
    <property type="entry name" value="VON WILLEBRAND FACTOR A DOMAIN-CONTAINING PROTEIN 5A"/>
    <property type="match status" value="1"/>
</dbReference>
<reference evidence="1 2" key="1">
    <citation type="journal article" date="2018" name="Nat. Ecol. Evol.">
        <title>Shark genomes provide insights into elasmobranch evolution and the origin of vertebrates.</title>
        <authorList>
            <person name="Hara Y"/>
            <person name="Yamaguchi K"/>
            <person name="Onimaru K"/>
            <person name="Kadota M"/>
            <person name="Koyanagi M"/>
            <person name="Keeley SD"/>
            <person name="Tatsumi K"/>
            <person name="Tanaka K"/>
            <person name="Motone F"/>
            <person name="Kageyama Y"/>
            <person name="Nozu R"/>
            <person name="Adachi N"/>
            <person name="Nishimura O"/>
            <person name="Nakagawa R"/>
            <person name="Tanegashima C"/>
            <person name="Kiyatake I"/>
            <person name="Matsumoto R"/>
            <person name="Murakumo K"/>
            <person name="Nishida K"/>
            <person name="Terakita A"/>
            <person name="Kuratani S"/>
            <person name="Sato K"/>
            <person name="Hyodo S Kuraku.S."/>
        </authorList>
    </citation>
    <scope>NUCLEOTIDE SEQUENCE [LARGE SCALE GENOMIC DNA]</scope>
</reference>
<evidence type="ECO:0000313" key="2">
    <source>
        <dbReference type="Proteomes" id="UP000287033"/>
    </source>
</evidence>
<dbReference type="OrthoDB" id="1729737at2759"/>
<dbReference type="STRING" id="137246.A0A401RDY9"/>
<feature type="non-terminal residue" evidence="1">
    <location>
        <position position="118"/>
    </location>
</feature>
<keyword evidence="2" id="KW-1185">Reference proteome</keyword>
<dbReference type="PANTHER" id="PTHR45737">
    <property type="entry name" value="VON WILLEBRAND FACTOR A DOMAIN-CONTAINING PROTEIN 5A"/>
    <property type="match status" value="1"/>
</dbReference>
<dbReference type="EMBL" id="BEZZ01007589">
    <property type="protein sequence ID" value="GCC16326.1"/>
    <property type="molecule type" value="Genomic_DNA"/>
</dbReference>
<proteinExistence type="predicted"/>
<dbReference type="AlphaFoldDB" id="A0A401RDY9"/>
<accession>A0A401RDY9</accession>
<dbReference type="Proteomes" id="UP000287033">
    <property type="component" value="Unassembled WGS sequence"/>
</dbReference>
<sequence length="118" mass="12966">MSLKYSLGEELFQNSIRFKLQPQDSVRCTVHRLAAKRMIAAFESGPGRDSPAAKQRVVEISSQANVVSSQTAFVATNKELGQPLRGPMVRRNVPLPWGLPVRGCAPRVMLRSCAGPMM</sequence>
<evidence type="ECO:0000313" key="1">
    <source>
        <dbReference type="EMBL" id="GCC16326.1"/>
    </source>
</evidence>